<dbReference type="InterPro" id="IPR043938">
    <property type="entry name" value="Ligase_CoA_dom"/>
</dbReference>
<dbReference type="Gene3D" id="3.30.1490.20">
    <property type="entry name" value="ATP-grasp fold, A domain"/>
    <property type="match status" value="1"/>
</dbReference>
<dbReference type="InterPro" id="IPR003781">
    <property type="entry name" value="CoA-bd"/>
</dbReference>
<keyword evidence="3 8" id="KW-0436">Ligase</keyword>
<dbReference type="SMART" id="SM00881">
    <property type="entry name" value="CoA_binding"/>
    <property type="match status" value="1"/>
</dbReference>
<name>A0ABD5PHA6_9EURY</name>
<keyword evidence="4" id="KW-0547">Nucleotide-binding</keyword>
<sequence length="736" mass="77866">MGTLSELFAPDRVAVIGATAREGSIGRAITDNLLADFDGTVVPVNPNYDEVLGLDCVDSVGEADADVAIVVVPPGIAVDAVEGCGEAGVENVVVITAGFGETGGEGAARERELTEVAERYDLNLVGPNSLGVMSTTKMMNATFGPDNALPGNISFMSQSGAFITAVLDWANDEGIGFKDVVSLGNKAVLDEADFVDEWGDDPDTDVVIGYLEGIEHGREFIDTAREVTQDTPIVLVKSGRTEAGAQAASSHTGTIAGSEQAYEAGLDQAGVLRAEGVQELFDASQMLAGQPLPDSDTVAVVTNAGGPGVMTTDAVGESELRMASFEDETLETFGENLPEEGNIYNPVDIVGDADIDRFESALDTALGDENVGSAIVLSAPTAVLDYEELAEATVELREKHDKPVAACFMGGDSVAPAADVLSEAGVPNYFDPARAVESLDALLRYKRISEREYDAPTEFDVDRERAFEVLSRVEERGDNRLGVEAMGLLDAYGIPTPQGDIVDDASDAVAVAQDIDGDVVMKIVSPDILHKSDIGGVKVGVANEDAYDAYEDLVTRARNYQPDADIIGVQVQEMVDLEDGVETIVGMNRDPQFGPLLMFGLGGIFVEVMEDTTFRVAPVAESEAREMTREVKSAPLLRGARGRDPVDVDGVVETIQRLSQLVDDFPAIVELDINPLVALPTDGGDGETEDDRGVAAVDVRLTVDPDALAHPEADEEPAEPEPETPEELEAPEGDTR</sequence>
<dbReference type="FunFam" id="3.30.1490.20:FF:000020">
    <property type="entry name" value="Protein lysine acetyltransferase"/>
    <property type="match status" value="1"/>
</dbReference>
<dbReference type="InterPro" id="IPR013815">
    <property type="entry name" value="ATP_grasp_subdomain_1"/>
</dbReference>
<dbReference type="InterPro" id="IPR051538">
    <property type="entry name" value="Acyl-CoA_Synth/Transferase"/>
</dbReference>
<dbReference type="PANTHER" id="PTHR43334">
    <property type="entry name" value="ACETATE--COA LIGASE [ADP-FORMING]"/>
    <property type="match status" value="1"/>
</dbReference>
<dbReference type="Pfam" id="PF13380">
    <property type="entry name" value="CoA_binding_2"/>
    <property type="match status" value="1"/>
</dbReference>
<feature type="domain" description="CoA-binding" evidence="7">
    <location>
        <begin position="7"/>
        <end position="99"/>
    </location>
</feature>
<feature type="compositionally biased region" description="Acidic residues" evidence="6">
    <location>
        <begin position="713"/>
        <end position="736"/>
    </location>
</feature>
<evidence type="ECO:0000313" key="9">
    <source>
        <dbReference type="Proteomes" id="UP001595921"/>
    </source>
</evidence>
<dbReference type="Pfam" id="PF13549">
    <property type="entry name" value="ATP-grasp_5"/>
    <property type="match status" value="1"/>
</dbReference>
<accession>A0ABD5PHA6</accession>
<dbReference type="PANTHER" id="PTHR43334:SF1">
    <property type="entry name" value="3-HYDROXYPROPIONATE--COA LIGASE [ADP-FORMING]"/>
    <property type="match status" value="1"/>
</dbReference>
<dbReference type="GO" id="GO:0005524">
    <property type="term" value="F:ATP binding"/>
    <property type="evidence" value="ECO:0007669"/>
    <property type="project" value="UniProtKB-KW"/>
</dbReference>
<dbReference type="InterPro" id="IPR016102">
    <property type="entry name" value="Succinyl-CoA_synth-like"/>
</dbReference>
<dbReference type="Gene3D" id="3.30.470.20">
    <property type="entry name" value="ATP-grasp fold, B domain"/>
    <property type="match status" value="1"/>
</dbReference>
<dbReference type="SUPFAM" id="SSF56059">
    <property type="entry name" value="Glutathione synthetase ATP-binding domain-like"/>
    <property type="match status" value="1"/>
</dbReference>
<protein>
    <recommendedName>
        <fullName evidence="2">acetate--CoA ligase (ADP-forming)</fullName>
        <ecNumber evidence="2">6.2.1.13</ecNumber>
    </recommendedName>
</protein>
<dbReference type="AlphaFoldDB" id="A0ABD5PHA6"/>
<dbReference type="SUPFAM" id="SSF52210">
    <property type="entry name" value="Succinyl-CoA synthetase domains"/>
    <property type="match status" value="2"/>
</dbReference>
<evidence type="ECO:0000256" key="4">
    <source>
        <dbReference type="ARBA" id="ARBA00022741"/>
    </source>
</evidence>
<dbReference type="InterPro" id="IPR036291">
    <property type="entry name" value="NAD(P)-bd_dom_sf"/>
</dbReference>
<keyword evidence="9" id="KW-1185">Reference proteome</keyword>
<evidence type="ECO:0000256" key="3">
    <source>
        <dbReference type="ARBA" id="ARBA00022598"/>
    </source>
</evidence>
<proteinExistence type="predicted"/>
<dbReference type="EC" id="6.2.1.13" evidence="2"/>
<evidence type="ECO:0000256" key="5">
    <source>
        <dbReference type="ARBA" id="ARBA00022840"/>
    </source>
</evidence>
<dbReference type="Gene3D" id="3.40.50.261">
    <property type="entry name" value="Succinyl-CoA synthetase domains"/>
    <property type="match status" value="2"/>
</dbReference>
<evidence type="ECO:0000313" key="8">
    <source>
        <dbReference type="EMBL" id="MFC4360123.1"/>
    </source>
</evidence>
<evidence type="ECO:0000256" key="2">
    <source>
        <dbReference type="ARBA" id="ARBA00012957"/>
    </source>
</evidence>
<gene>
    <name evidence="8" type="ORF">ACFO0N_19410</name>
</gene>
<organism evidence="8 9">
    <name type="scientific">Halobium salinum</name>
    <dbReference type="NCBI Taxonomy" id="1364940"/>
    <lineage>
        <taxon>Archaea</taxon>
        <taxon>Methanobacteriati</taxon>
        <taxon>Methanobacteriota</taxon>
        <taxon>Stenosarchaea group</taxon>
        <taxon>Halobacteria</taxon>
        <taxon>Halobacteriales</taxon>
        <taxon>Haloferacaceae</taxon>
        <taxon>Halobium</taxon>
    </lineage>
</organism>
<dbReference type="EMBL" id="JBHSDS010000010">
    <property type="protein sequence ID" value="MFC4360123.1"/>
    <property type="molecule type" value="Genomic_DNA"/>
</dbReference>
<dbReference type="SUPFAM" id="SSF51735">
    <property type="entry name" value="NAD(P)-binding Rossmann-fold domains"/>
    <property type="match status" value="1"/>
</dbReference>
<evidence type="ECO:0000256" key="1">
    <source>
        <dbReference type="ARBA" id="ARBA00001619"/>
    </source>
</evidence>
<feature type="compositionally biased region" description="Basic and acidic residues" evidence="6">
    <location>
        <begin position="702"/>
        <end position="712"/>
    </location>
</feature>
<dbReference type="GO" id="GO:0043758">
    <property type="term" value="F:acetate-CoA ligase (ADP-forming) activity"/>
    <property type="evidence" value="ECO:0007669"/>
    <property type="project" value="UniProtKB-EC"/>
</dbReference>
<reference evidence="8 9" key="1">
    <citation type="journal article" date="2019" name="Int. J. Syst. Evol. Microbiol.">
        <title>The Global Catalogue of Microorganisms (GCM) 10K type strain sequencing project: providing services to taxonomists for standard genome sequencing and annotation.</title>
        <authorList>
            <consortium name="The Broad Institute Genomics Platform"/>
            <consortium name="The Broad Institute Genome Sequencing Center for Infectious Disease"/>
            <person name="Wu L."/>
            <person name="Ma J."/>
        </authorList>
    </citation>
    <scope>NUCLEOTIDE SEQUENCE [LARGE SCALE GENOMIC DNA]</scope>
    <source>
        <strain evidence="8 9">CGMCC 1.12553</strain>
    </source>
</reference>
<dbReference type="Gene3D" id="3.40.50.720">
    <property type="entry name" value="NAD(P)-binding Rossmann-like Domain"/>
    <property type="match status" value="1"/>
</dbReference>
<dbReference type="Pfam" id="PF19045">
    <property type="entry name" value="Ligase_CoA_2"/>
    <property type="match status" value="1"/>
</dbReference>
<keyword evidence="5" id="KW-0067">ATP-binding</keyword>
<dbReference type="Proteomes" id="UP001595921">
    <property type="component" value="Unassembled WGS sequence"/>
</dbReference>
<dbReference type="InterPro" id="IPR032875">
    <property type="entry name" value="Succ_CoA_lig_flav_dom"/>
</dbReference>
<comment type="caution">
    <text evidence="8">The sequence shown here is derived from an EMBL/GenBank/DDBJ whole genome shotgun (WGS) entry which is preliminary data.</text>
</comment>
<comment type="catalytic activity">
    <reaction evidence="1">
        <text>acetate + ATP + CoA = acetyl-CoA + ADP + phosphate</text>
        <dbReference type="Rhea" id="RHEA:15081"/>
        <dbReference type="ChEBI" id="CHEBI:30089"/>
        <dbReference type="ChEBI" id="CHEBI:30616"/>
        <dbReference type="ChEBI" id="CHEBI:43474"/>
        <dbReference type="ChEBI" id="CHEBI:57287"/>
        <dbReference type="ChEBI" id="CHEBI:57288"/>
        <dbReference type="ChEBI" id="CHEBI:456216"/>
        <dbReference type="EC" id="6.2.1.13"/>
    </reaction>
</comment>
<feature type="region of interest" description="Disordered" evidence="6">
    <location>
        <begin position="702"/>
        <end position="736"/>
    </location>
</feature>
<dbReference type="Pfam" id="PF13607">
    <property type="entry name" value="Succ_CoA_lig"/>
    <property type="match status" value="1"/>
</dbReference>
<dbReference type="RefSeq" id="WP_267623182.1">
    <property type="nucleotide sequence ID" value="NZ_JAODIW010000008.1"/>
</dbReference>
<evidence type="ECO:0000259" key="7">
    <source>
        <dbReference type="SMART" id="SM00881"/>
    </source>
</evidence>
<evidence type="ECO:0000256" key="6">
    <source>
        <dbReference type="SAM" id="MobiDB-lite"/>
    </source>
</evidence>